<dbReference type="FunCoup" id="A0A0G4EJT8">
    <property type="interactions" value="10"/>
</dbReference>
<protein>
    <submittedName>
        <fullName evidence="1">Uncharacterized protein</fullName>
    </submittedName>
</protein>
<dbReference type="InParanoid" id="A0A0G4EJT8"/>
<dbReference type="AlphaFoldDB" id="A0A0G4EJT8"/>
<dbReference type="PhylomeDB" id="A0A0G4EJT8"/>
<keyword evidence="2" id="KW-1185">Reference proteome</keyword>
<proteinExistence type="predicted"/>
<reference evidence="1 2" key="1">
    <citation type="submission" date="2014-11" db="EMBL/GenBank/DDBJ databases">
        <authorList>
            <person name="Zhu J."/>
            <person name="Qi W."/>
            <person name="Song R."/>
        </authorList>
    </citation>
    <scope>NUCLEOTIDE SEQUENCE [LARGE SCALE GENOMIC DNA]</scope>
</reference>
<dbReference type="OMA" id="HAFDYFI"/>
<evidence type="ECO:0000313" key="1">
    <source>
        <dbReference type="EMBL" id="CEL97695.1"/>
    </source>
</evidence>
<gene>
    <name evidence="1" type="ORF">Vbra_12280</name>
</gene>
<name>A0A0G4EJT8_VITBC</name>
<organism evidence="1 2">
    <name type="scientific">Vitrella brassicaformis (strain CCMP3155)</name>
    <dbReference type="NCBI Taxonomy" id="1169540"/>
    <lineage>
        <taxon>Eukaryota</taxon>
        <taxon>Sar</taxon>
        <taxon>Alveolata</taxon>
        <taxon>Colpodellida</taxon>
        <taxon>Vitrellaceae</taxon>
        <taxon>Vitrella</taxon>
    </lineage>
</organism>
<dbReference type="OrthoDB" id="420623at2759"/>
<dbReference type="VEuPathDB" id="CryptoDB:Vbra_12280"/>
<dbReference type="STRING" id="1169540.A0A0G4EJT8"/>
<accession>A0A0G4EJT8</accession>
<dbReference type="EMBL" id="CDMY01000255">
    <property type="protein sequence ID" value="CEL97695.1"/>
    <property type="molecule type" value="Genomic_DNA"/>
</dbReference>
<evidence type="ECO:0000313" key="2">
    <source>
        <dbReference type="Proteomes" id="UP000041254"/>
    </source>
</evidence>
<sequence length="163" mass="18252">MNFTKLSTKVSTSFLTDPYSTLLHYKRAYKLLVQLKRLRGSALVLGSKHQFHIDWKSHFRGLEVEGGSGRVDETVLANAPLHHHLLICLDMPLYAPFLKNTHLPVLGVVTAKELHDHPEILDVLDYILPAASSRADAAFARLLSSTQSSQHETTDTQRPDSDL</sequence>
<dbReference type="Proteomes" id="UP000041254">
    <property type="component" value="Unassembled WGS sequence"/>
</dbReference>